<dbReference type="Proteomes" id="UP000798662">
    <property type="component" value="Chromosome 1"/>
</dbReference>
<dbReference type="EMBL" id="CM020618">
    <property type="protein sequence ID" value="KAK1860864.1"/>
    <property type="molecule type" value="Genomic_DNA"/>
</dbReference>
<proteinExistence type="predicted"/>
<reference evidence="1" key="1">
    <citation type="submission" date="2019-11" db="EMBL/GenBank/DDBJ databases">
        <title>Nori genome reveals adaptations in red seaweeds to the harsh intertidal environment.</title>
        <authorList>
            <person name="Wang D."/>
            <person name="Mao Y."/>
        </authorList>
    </citation>
    <scope>NUCLEOTIDE SEQUENCE</scope>
    <source>
        <tissue evidence="1">Gametophyte</tissue>
    </source>
</reference>
<evidence type="ECO:0000313" key="2">
    <source>
        <dbReference type="Proteomes" id="UP000798662"/>
    </source>
</evidence>
<organism evidence="1 2">
    <name type="scientific">Pyropia yezoensis</name>
    <name type="common">Susabi-nori</name>
    <name type="synonym">Porphyra yezoensis</name>
    <dbReference type="NCBI Taxonomy" id="2788"/>
    <lineage>
        <taxon>Eukaryota</taxon>
        <taxon>Rhodophyta</taxon>
        <taxon>Bangiophyceae</taxon>
        <taxon>Bangiales</taxon>
        <taxon>Bangiaceae</taxon>
        <taxon>Pyropia</taxon>
    </lineage>
</organism>
<comment type="caution">
    <text evidence="1">The sequence shown here is derived from an EMBL/GenBank/DDBJ whole genome shotgun (WGS) entry which is preliminary data.</text>
</comment>
<protein>
    <submittedName>
        <fullName evidence="1">Uncharacterized protein</fullName>
    </submittedName>
</protein>
<name>A0ACC3BSD5_PYRYE</name>
<accession>A0ACC3BSD5</accession>
<evidence type="ECO:0000313" key="1">
    <source>
        <dbReference type="EMBL" id="KAK1860864.1"/>
    </source>
</evidence>
<keyword evidence="2" id="KW-1185">Reference proteome</keyword>
<gene>
    <name evidence="1" type="ORF">I4F81_003451</name>
</gene>
<sequence length="700" mass="74335">MMGAGGTRWGPSRPPPAASRPLAFVSTPALVPFRTAAGVLASTVGKGRPSALPGASRCRRGPVLSPPAGALLVGPVGRPKLRACASVVPADPLGPRDSDAGPAPGLGLVASGPALDGARLTHARRALVTVPQAVWQSPWRWRVLLHALRAMMVAGGSSLRRIALVSLASVVCVFGTGLRAAVAASSDMLASSAGVIKPPTSRPLVILGVVLFFAGAALAAAETAITTLWPWKVRELADKEGADSPFAVLEKDLTRFLTTILVATTTATVFSTAMVTELAGELLGTASVGVVTAGMTVVFLFFGEILPKALAVHSPAKVARVMVPAISAISVILYPLGKVLAFLSTCILRLFKVAGESNASVSEEELRLIVAGADRSGSIAKYESQIIQNVLDLEEKAVREVMCPRVDMVAVPSSATLMDLMNVERESHYSRMPVYDGSIDNIIGVVYAKSLLEYLVQQPEELDRRKVLELVDTAFFIPESMTVWTVLEQMRKRRLHLAVVVDEYGGTAGLVTLEDILEEVVGEIYDEDDDVEAERRDLTLLPDGAYAIDGAADLDKVDAALGMALDEEELHDYGTISGLVVARMGEIPPCGAQVIVNSVRLTVIDADDRRIVRLRAQAVSEEELEQLAAEAAAAAEREREREENDSSDDEQVGRWVRKSDRDRQSPASRNGSPTPPPGKELYPSPVDDAERDSGAAGSAD</sequence>